<dbReference type="RefSeq" id="WP_219750460.1">
    <property type="nucleotide sequence ID" value="NZ_JAHXZN010000010.1"/>
</dbReference>
<evidence type="ECO:0000313" key="2">
    <source>
        <dbReference type="Proteomes" id="UP000759103"/>
    </source>
</evidence>
<evidence type="ECO:0008006" key="3">
    <source>
        <dbReference type="Google" id="ProtNLM"/>
    </source>
</evidence>
<evidence type="ECO:0000313" key="1">
    <source>
        <dbReference type="EMBL" id="MBW6532876.1"/>
    </source>
</evidence>
<protein>
    <recommendedName>
        <fullName evidence="3">DUF2946 domain-containing protein</fullName>
    </recommendedName>
</protein>
<gene>
    <name evidence="1" type="ORF">KZ820_19205</name>
</gene>
<comment type="caution">
    <text evidence="1">The sequence shown here is derived from an EMBL/GenBank/DDBJ whole genome shotgun (WGS) entry which is preliminary data.</text>
</comment>
<sequence>MTRLRHVIERRSAAMVWLLLLALALRLIVPAGFMPAASAHGITLVACPEWGAAPALAAHHAAHQRTDHGEPHRHAEPPCAFAGLGLPTLAGGELPPLSPPTDAVSLVATTLGRALQLAATDRLRPPAHAPPALA</sequence>
<dbReference type="Proteomes" id="UP000759103">
    <property type="component" value="Unassembled WGS sequence"/>
</dbReference>
<accession>A0ABS7BTH5</accession>
<proteinExistence type="predicted"/>
<keyword evidence="2" id="KW-1185">Reference proteome</keyword>
<name>A0ABS7BTH5_9SPHN</name>
<reference evidence="1 2" key="1">
    <citation type="submission" date="2021-07" db="EMBL/GenBank/DDBJ databases">
        <title>Sphingomonas sp.</title>
        <authorList>
            <person name="Feng G."/>
            <person name="Li J."/>
            <person name="Pan M."/>
        </authorList>
    </citation>
    <scope>NUCLEOTIDE SEQUENCE [LARGE SCALE GENOMIC DNA]</scope>
    <source>
        <strain evidence="1 2">RRHST34</strain>
    </source>
</reference>
<dbReference type="EMBL" id="JAHXZN010000010">
    <property type="protein sequence ID" value="MBW6532876.1"/>
    <property type="molecule type" value="Genomic_DNA"/>
</dbReference>
<organism evidence="1 2">
    <name type="scientific">Sphingomonas citri</name>
    <dbReference type="NCBI Taxonomy" id="2862499"/>
    <lineage>
        <taxon>Bacteria</taxon>
        <taxon>Pseudomonadati</taxon>
        <taxon>Pseudomonadota</taxon>
        <taxon>Alphaproteobacteria</taxon>
        <taxon>Sphingomonadales</taxon>
        <taxon>Sphingomonadaceae</taxon>
        <taxon>Sphingomonas</taxon>
    </lineage>
</organism>